<dbReference type="eggNOG" id="COG0037">
    <property type="taxonomic scope" value="Bacteria"/>
</dbReference>
<dbReference type="Gene3D" id="1.20.59.20">
    <property type="match status" value="1"/>
</dbReference>
<evidence type="ECO:0000256" key="5">
    <source>
        <dbReference type="ARBA" id="ARBA00022741"/>
    </source>
</evidence>
<evidence type="ECO:0000259" key="9">
    <source>
        <dbReference type="SMART" id="SM00977"/>
    </source>
</evidence>
<feature type="domain" description="Lysidine-tRNA(Ile) synthetase C-terminal" evidence="9">
    <location>
        <begin position="375"/>
        <end position="446"/>
    </location>
</feature>
<reference evidence="10 11" key="2">
    <citation type="journal article" date="2012" name="BMC Genomics">
        <title>The genome of Pelobacter carbinolicus reveals surprising metabolic capabilities and physiological features.</title>
        <authorList>
            <person name="Aklujkar M."/>
            <person name="Haveman S.A."/>
            <person name="Didonato R.Jr."/>
            <person name="Chertkov O."/>
            <person name="Han C.S."/>
            <person name="Land M.L."/>
            <person name="Brown P."/>
            <person name="Lovley D.R."/>
        </authorList>
    </citation>
    <scope>NUCLEOTIDE SEQUENCE [LARGE SCALE GENOMIC DNA]</scope>
    <source>
        <strain evidence="11">DSM 2380 / NBRC 103641 / GraBd1</strain>
    </source>
</reference>
<dbReference type="InterPro" id="IPR015262">
    <property type="entry name" value="tRNA_Ile_lys_synt_subst-bd"/>
</dbReference>
<evidence type="ECO:0000256" key="2">
    <source>
        <dbReference type="ARBA" id="ARBA00022490"/>
    </source>
</evidence>
<comment type="subcellular location">
    <subcellularLocation>
        <location evidence="1 8">Cytoplasm</location>
    </subcellularLocation>
</comment>
<dbReference type="KEGG" id="pca:Pcar_0996"/>
<comment type="catalytic activity">
    <reaction evidence="7 8">
        <text>cytidine(34) in tRNA(Ile2) + L-lysine + ATP = lysidine(34) in tRNA(Ile2) + AMP + diphosphate + H(+)</text>
        <dbReference type="Rhea" id="RHEA:43744"/>
        <dbReference type="Rhea" id="RHEA-COMP:10625"/>
        <dbReference type="Rhea" id="RHEA-COMP:10670"/>
        <dbReference type="ChEBI" id="CHEBI:15378"/>
        <dbReference type="ChEBI" id="CHEBI:30616"/>
        <dbReference type="ChEBI" id="CHEBI:32551"/>
        <dbReference type="ChEBI" id="CHEBI:33019"/>
        <dbReference type="ChEBI" id="CHEBI:82748"/>
        <dbReference type="ChEBI" id="CHEBI:83665"/>
        <dbReference type="ChEBI" id="CHEBI:456215"/>
        <dbReference type="EC" id="6.3.4.19"/>
    </reaction>
</comment>
<dbReference type="NCBIfam" id="TIGR02432">
    <property type="entry name" value="lysidine_TilS_N"/>
    <property type="match status" value="1"/>
</dbReference>
<feature type="binding site" evidence="8">
    <location>
        <begin position="26"/>
        <end position="31"/>
    </location>
    <ligand>
        <name>ATP</name>
        <dbReference type="ChEBI" id="CHEBI:30616"/>
    </ligand>
</feature>
<dbReference type="Proteomes" id="UP000002534">
    <property type="component" value="Chromosome"/>
</dbReference>
<dbReference type="SMART" id="SM00977">
    <property type="entry name" value="TilS_C"/>
    <property type="match status" value="1"/>
</dbReference>
<evidence type="ECO:0000256" key="1">
    <source>
        <dbReference type="ARBA" id="ARBA00004496"/>
    </source>
</evidence>
<dbReference type="SUPFAM" id="SSF56037">
    <property type="entry name" value="PheT/TilS domain"/>
    <property type="match status" value="1"/>
</dbReference>
<accession>Q3A5W0</accession>
<dbReference type="InterPro" id="IPR011063">
    <property type="entry name" value="TilS/TtcA_N"/>
</dbReference>
<dbReference type="GO" id="GO:0005524">
    <property type="term" value="F:ATP binding"/>
    <property type="evidence" value="ECO:0007669"/>
    <property type="project" value="UniProtKB-UniRule"/>
</dbReference>
<dbReference type="Gene3D" id="3.40.50.620">
    <property type="entry name" value="HUPs"/>
    <property type="match status" value="1"/>
</dbReference>
<dbReference type="PANTHER" id="PTHR43033:SF1">
    <property type="entry name" value="TRNA(ILE)-LYSIDINE SYNTHASE-RELATED"/>
    <property type="match status" value="1"/>
</dbReference>
<dbReference type="HOGENOM" id="CLU_018869_0_1_7"/>
<dbReference type="STRING" id="338963.Pcar_0996"/>
<keyword evidence="2 8" id="KW-0963">Cytoplasm</keyword>
<sequence length="458" mass="51367">MQALFKRILVNDIQVSPGDAILVGLSGGADSMVLLDVLLHVADSLQLAILAAHLDHGMRPESADDAAFVARFCRRRDVPLTVGHRDVPALARQHKQGLEEAAREARREFLQQTARVEGCRFIALGHHRNDQVETFLHRLLRGSGLSGLAGMRLRSGPFIRPLLSFSRQDILAYLDDHQIPHVEDASNADTVFTRNRLRHELLPRLRDFNPRIEEHLARLSRRIAVEEDYWTEQVDAYLESSCEEGDDGLWLSRQGLTGLHPALRSRVLRGALLRLRGDLRGIGAKHLASLDDLLDAPRSEAEAHLPGVWAARRYERLWLRTAPPPDPTDFAVVVPGPGVYDLPGGGRLSVSLNQGCLGEDRWATEFDADKVPFPLLVRPFRKGDRFYPCGAPGHRKLKDFFIDAKIDREIRRSWPLVVADEILWLPGLRRGHGRWPQTVGGRVLRLVASGLSRPNQSL</sequence>
<evidence type="ECO:0000256" key="6">
    <source>
        <dbReference type="ARBA" id="ARBA00022840"/>
    </source>
</evidence>
<evidence type="ECO:0000256" key="3">
    <source>
        <dbReference type="ARBA" id="ARBA00022598"/>
    </source>
</evidence>
<dbReference type="InterPro" id="IPR012094">
    <property type="entry name" value="tRNA_Ile_lys_synt"/>
</dbReference>
<dbReference type="HAMAP" id="MF_01161">
    <property type="entry name" value="tRNA_Ile_lys_synt"/>
    <property type="match status" value="1"/>
</dbReference>
<dbReference type="EC" id="6.3.4.19" evidence="8"/>
<evidence type="ECO:0000256" key="4">
    <source>
        <dbReference type="ARBA" id="ARBA00022694"/>
    </source>
</evidence>
<dbReference type="CDD" id="cd01992">
    <property type="entry name" value="TilS_N"/>
    <property type="match status" value="1"/>
</dbReference>
<name>Q3A5W0_SYNC1</name>
<dbReference type="Pfam" id="PF01171">
    <property type="entry name" value="ATP_bind_3"/>
    <property type="match status" value="1"/>
</dbReference>
<dbReference type="Pfam" id="PF11734">
    <property type="entry name" value="TilS_C"/>
    <property type="match status" value="1"/>
</dbReference>
<dbReference type="PANTHER" id="PTHR43033">
    <property type="entry name" value="TRNA(ILE)-LYSIDINE SYNTHASE-RELATED"/>
    <property type="match status" value="1"/>
</dbReference>
<dbReference type="InterPro" id="IPR012795">
    <property type="entry name" value="tRNA_Ile_lys_synt_N"/>
</dbReference>
<keyword evidence="3 8" id="KW-0436">Ligase</keyword>
<protein>
    <recommendedName>
        <fullName evidence="8">tRNA(Ile)-lysidine synthase</fullName>
        <ecNumber evidence="8">6.3.4.19</ecNumber>
    </recommendedName>
    <alternativeName>
        <fullName evidence="8">tRNA(Ile)-2-lysyl-cytidine synthase</fullName>
    </alternativeName>
    <alternativeName>
        <fullName evidence="8">tRNA(Ile)-lysidine synthetase</fullName>
    </alternativeName>
</protein>
<dbReference type="SUPFAM" id="SSF52402">
    <property type="entry name" value="Adenine nucleotide alpha hydrolases-like"/>
    <property type="match status" value="1"/>
</dbReference>
<comment type="function">
    <text evidence="8">Ligates lysine onto the cytidine present at position 34 of the AUA codon-specific tRNA(Ile) that contains the anticodon CAU, in an ATP-dependent manner. Cytidine is converted to lysidine, thus changing the amino acid specificity of the tRNA from methionine to isoleucine.</text>
</comment>
<keyword evidence="6 8" id="KW-0067">ATP-binding</keyword>
<dbReference type="RefSeq" id="WP_011340715.1">
    <property type="nucleotide sequence ID" value="NC_007498.2"/>
</dbReference>
<dbReference type="Pfam" id="PF09179">
    <property type="entry name" value="TilS"/>
    <property type="match status" value="1"/>
</dbReference>
<dbReference type="NCBIfam" id="TIGR02433">
    <property type="entry name" value="lysidine_TilS_C"/>
    <property type="match status" value="1"/>
</dbReference>
<keyword evidence="11" id="KW-1185">Reference proteome</keyword>
<dbReference type="InterPro" id="IPR012796">
    <property type="entry name" value="Lysidine-tRNA-synth_C"/>
</dbReference>
<evidence type="ECO:0000313" key="11">
    <source>
        <dbReference type="Proteomes" id="UP000002534"/>
    </source>
</evidence>
<dbReference type="GO" id="GO:0006400">
    <property type="term" value="P:tRNA modification"/>
    <property type="evidence" value="ECO:0007669"/>
    <property type="project" value="UniProtKB-UniRule"/>
</dbReference>
<comment type="domain">
    <text evidence="8">The N-terminal region contains the highly conserved SGGXDS motif, predicted to be a P-loop motif involved in ATP binding.</text>
</comment>
<keyword evidence="5 8" id="KW-0547">Nucleotide-binding</keyword>
<proteinExistence type="inferred from homology"/>
<evidence type="ECO:0000256" key="7">
    <source>
        <dbReference type="ARBA" id="ARBA00048539"/>
    </source>
</evidence>
<dbReference type="OrthoDB" id="9807403at2"/>
<dbReference type="EMBL" id="CP000142">
    <property type="protein sequence ID" value="ABA88247.1"/>
    <property type="molecule type" value="Genomic_DNA"/>
</dbReference>
<keyword evidence="4 8" id="KW-0819">tRNA processing</keyword>
<evidence type="ECO:0000256" key="8">
    <source>
        <dbReference type="HAMAP-Rule" id="MF_01161"/>
    </source>
</evidence>
<dbReference type="SUPFAM" id="SSF82829">
    <property type="entry name" value="MesJ substrate recognition domain-like"/>
    <property type="match status" value="1"/>
</dbReference>
<dbReference type="AlphaFoldDB" id="Q3A5W0"/>
<organism evidence="10 11">
    <name type="scientific">Syntrophotalea carbinolica (strain DSM 2380 / NBRC 103641 / GraBd1)</name>
    <name type="common">Pelobacter carbinolicus</name>
    <dbReference type="NCBI Taxonomy" id="338963"/>
    <lineage>
        <taxon>Bacteria</taxon>
        <taxon>Pseudomonadati</taxon>
        <taxon>Thermodesulfobacteriota</taxon>
        <taxon>Desulfuromonadia</taxon>
        <taxon>Desulfuromonadales</taxon>
        <taxon>Syntrophotaleaceae</taxon>
        <taxon>Syntrophotalea</taxon>
    </lineage>
</organism>
<reference evidence="11" key="1">
    <citation type="submission" date="2005-10" db="EMBL/GenBank/DDBJ databases">
        <title>Complete sequence of Pelobacter carbinolicus DSM 2380.</title>
        <authorList>
            <person name="Copeland A."/>
            <person name="Lucas S."/>
            <person name="Lapidus A."/>
            <person name="Barry K."/>
            <person name="Detter J.C."/>
            <person name="Glavina T."/>
            <person name="Hammon N."/>
            <person name="Israni S."/>
            <person name="Pitluck S."/>
            <person name="Chertkov O."/>
            <person name="Schmutz J."/>
            <person name="Larimer F."/>
            <person name="Land M."/>
            <person name="Kyrpides N."/>
            <person name="Ivanova N."/>
            <person name="Richardson P."/>
        </authorList>
    </citation>
    <scope>NUCLEOTIDE SEQUENCE [LARGE SCALE GENOMIC DNA]</scope>
    <source>
        <strain evidence="11">DSM 2380 / NBRC 103641 / GraBd1</strain>
    </source>
</reference>
<evidence type="ECO:0000313" key="10">
    <source>
        <dbReference type="EMBL" id="ABA88247.1"/>
    </source>
</evidence>
<dbReference type="GO" id="GO:0005737">
    <property type="term" value="C:cytoplasm"/>
    <property type="evidence" value="ECO:0007669"/>
    <property type="project" value="UniProtKB-SubCell"/>
</dbReference>
<comment type="similarity">
    <text evidence="8">Belongs to the tRNA(Ile)-lysidine synthase family.</text>
</comment>
<dbReference type="InterPro" id="IPR014729">
    <property type="entry name" value="Rossmann-like_a/b/a_fold"/>
</dbReference>
<dbReference type="GO" id="GO:0032267">
    <property type="term" value="F:tRNA(Ile)-lysidine synthase activity"/>
    <property type="evidence" value="ECO:0007669"/>
    <property type="project" value="UniProtKB-EC"/>
</dbReference>
<gene>
    <name evidence="8" type="primary">tilS</name>
    <name evidence="10" type="ordered locus">Pcar_0996</name>
</gene>